<dbReference type="InterPro" id="IPR005644">
    <property type="entry name" value="NolW-like"/>
</dbReference>
<dbReference type="PANTHER" id="PTHR30332:SF17">
    <property type="entry name" value="TYPE IV PILIATION SYSTEM PROTEIN DR_0774-RELATED"/>
    <property type="match status" value="1"/>
</dbReference>
<name>E6QIQ4_9ZZZZ</name>
<dbReference type="InterPro" id="IPR004846">
    <property type="entry name" value="T2SS/T3SS_dom"/>
</dbReference>
<accession>E6QIQ4</accession>
<dbReference type="Pfam" id="PF00263">
    <property type="entry name" value="Secretin"/>
    <property type="match status" value="1"/>
</dbReference>
<dbReference type="GO" id="GO:0030246">
    <property type="term" value="F:carbohydrate binding"/>
    <property type="evidence" value="ECO:0007669"/>
    <property type="project" value="InterPro"/>
</dbReference>
<feature type="compositionally biased region" description="Low complexity" evidence="1">
    <location>
        <begin position="698"/>
        <end position="710"/>
    </location>
</feature>
<organism evidence="6">
    <name type="scientific">mine drainage metagenome</name>
    <dbReference type="NCBI Taxonomy" id="410659"/>
    <lineage>
        <taxon>unclassified sequences</taxon>
        <taxon>metagenomes</taxon>
        <taxon>ecological metagenomes</taxon>
    </lineage>
</organism>
<protein>
    <submittedName>
        <fullName evidence="6">Type II and III secretion system protein</fullName>
    </submittedName>
</protein>
<dbReference type="SMART" id="SM00028">
    <property type="entry name" value="TPR"/>
    <property type="match status" value="2"/>
</dbReference>
<evidence type="ECO:0000313" key="6">
    <source>
        <dbReference type="EMBL" id="CBI07120.1"/>
    </source>
</evidence>
<dbReference type="Pfam" id="PF03958">
    <property type="entry name" value="Secretin_N"/>
    <property type="match status" value="1"/>
</dbReference>
<dbReference type="EMBL" id="CABQ01000065">
    <property type="protein sequence ID" value="CBI07120.1"/>
    <property type="molecule type" value="Genomic_DNA"/>
</dbReference>
<dbReference type="PANTHER" id="PTHR30332">
    <property type="entry name" value="PROBABLE GENERAL SECRETION PATHWAY PROTEIN D"/>
    <property type="match status" value="1"/>
</dbReference>
<evidence type="ECO:0000256" key="1">
    <source>
        <dbReference type="SAM" id="MobiDB-lite"/>
    </source>
</evidence>
<dbReference type="Gene3D" id="2.60.40.680">
    <property type="match status" value="1"/>
</dbReference>
<feature type="region of interest" description="Disordered" evidence="1">
    <location>
        <begin position="688"/>
        <end position="710"/>
    </location>
</feature>
<dbReference type="SUPFAM" id="SSF48452">
    <property type="entry name" value="TPR-like"/>
    <property type="match status" value="1"/>
</dbReference>
<keyword evidence="2" id="KW-1133">Transmembrane helix</keyword>
<dbReference type="InterPro" id="IPR008965">
    <property type="entry name" value="CBM2/CBM3_carb-bd_dom_sf"/>
</dbReference>
<dbReference type="AlphaFoldDB" id="E6QIQ4"/>
<gene>
    <name evidence="6" type="ORF">CARN6_0434</name>
</gene>
<dbReference type="Pfam" id="PF00963">
    <property type="entry name" value="Cohesin"/>
    <property type="match status" value="1"/>
</dbReference>
<feature type="domain" description="NolW-like" evidence="5">
    <location>
        <begin position="294"/>
        <end position="356"/>
    </location>
</feature>
<dbReference type="Gene3D" id="1.25.40.10">
    <property type="entry name" value="Tetratricopeptide repeat domain"/>
    <property type="match status" value="1"/>
</dbReference>
<dbReference type="PROSITE" id="PS50005">
    <property type="entry name" value="TPR"/>
    <property type="match status" value="1"/>
</dbReference>
<sequence length="850" mass="91149">MVLIEMSRVVPGWLPRVWARSPASAGAAQEPVDVVYGSLMNRFVFRFRASRRVSLVALSALIVVFATLSRPALAADSVRSLMNKGEAAEAREDYDAAYDYFKRAYAKAPEDLRTRTAFYRLRQTDSSWHVTRGNKLMDQGDSQAALVEYLRATSVDPGNEAAIQQIAAIRAKETNTPIHTETSIPVQTQDEIEDASAPAELHPMTNEPLTLRYNEDSKIVYQAIGKAAGINVLFDPDYTGKHIQVDLTNVSLLDALRIVATMSNTFWRPVTSNTIFVAQNTRAKRTELDEQAVQTFYLTNAWQQNDLNDVQTALRNVLPNTKVYGVPSQNAIVMRATPDELLLAQKVIGDLDKARPEVVVDIAVLEVDRDKLRNIGLSWPGSIGFALQPPQSQLNNATTTTTATGTTVNQPNLTLDNLANLNATNFAVTVSAATANLLLTDSDTKILQNPRIRATDSQKATMKIGSRIPIATGSYQTGAAVTAIASPLVDTQFQYIDVGVQIEMTPTVHFDHDVTLKMKIEVSSESGTSTISGVTEPIISQRTVEQVIRLREGEANILGGIVNKQDLVSITGIPGLGELPILRYLFGSKSREVIDDEIVFVLVPHIVRSQQLSPLNLRTIDTGSGQSIELRRTNFSENKLNANGDQAADVANAALSQRSGGVMAQAASLRGETADVAASSALAQMHQSADPTTNPTLGAGPNPAANAAPALRPGEVGLTLDPPTTAPTVGKTFPVAVNLADAKGISSVPLQIQYDATKLSLVNIDTGNFLKQDGQAVALVHRDDGPGLITLAASRPPGAAGVNGSGTVCVLTFQAKQAGPTDITFARPGALDTEQHPVMVAAKNAHVVVK</sequence>
<evidence type="ECO:0000259" key="5">
    <source>
        <dbReference type="Pfam" id="PF03958"/>
    </source>
</evidence>
<dbReference type="InterPro" id="IPR019734">
    <property type="entry name" value="TPR_rpt"/>
</dbReference>
<dbReference type="GO" id="GO:0000272">
    <property type="term" value="P:polysaccharide catabolic process"/>
    <property type="evidence" value="ECO:0007669"/>
    <property type="project" value="InterPro"/>
</dbReference>
<dbReference type="InterPro" id="IPR011990">
    <property type="entry name" value="TPR-like_helical_dom_sf"/>
</dbReference>
<dbReference type="SUPFAM" id="SSF49384">
    <property type="entry name" value="Carbohydrate-binding domain"/>
    <property type="match status" value="1"/>
</dbReference>
<comment type="caution">
    <text evidence="6">The sequence shown here is derived from an EMBL/GenBank/DDBJ whole genome shotgun (WGS) entry which is preliminary data.</text>
</comment>
<keyword evidence="2" id="KW-0812">Transmembrane</keyword>
<dbReference type="GO" id="GO:0015627">
    <property type="term" value="C:type II protein secretion system complex"/>
    <property type="evidence" value="ECO:0007669"/>
    <property type="project" value="TreeGrafter"/>
</dbReference>
<keyword evidence="2" id="KW-0472">Membrane</keyword>
<feature type="transmembrane region" description="Helical" evidence="2">
    <location>
        <begin position="53"/>
        <end position="73"/>
    </location>
</feature>
<feature type="domain" description="Type II/III secretion system secretin-like" evidence="3">
    <location>
        <begin position="439"/>
        <end position="608"/>
    </location>
</feature>
<dbReference type="PRINTS" id="PR00811">
    <property type="entry name" value="BCTERIALGSPD"/>
</dbReference>
<proteinExistence type="predicted"/>
<evidence type="ECO:0000256" key="2">
    <source>
        <dbReference type="SAM" id="Phobius"/>
    </source>
</evidence>
<dbReference type="InterPro" id="IPR050810">
    <property type="entry name" value="Bact_Secretion_Sys_Channel"/>
</dbReference>
<dbReference type="InterPro" id="IPR001775">
    <property type="entry name" value="GspD/PilQ"/>
</dbReference>
<dbReference type="CDD" id="cd08547">
    <property type="entry name" value="Type_II_cohesin"/>
    <property type="match status" value="1"/>
</dbReference>
<dbReference type="InterPro" id="IPR002102">
    <property type="entry name" value="Cohesin_dom"/>
</dbReference>
<dbReference type="GO" id="GO:0009306">
    <property type="term" value="P:protein secretion"/>
    <property type="evidence" value="ECO:0007669"/>
    <property type="project" value="InterPro"/>
</dbReference>
<evidence type="ECO:0000259" key="4">
    <source>
        <dbReference type="Pfam" id="PF00963"/>
    </source>
</evidence>
<feature type="domain" description="Cohesin" evidence="4">
    <location>
        <begin position="725"/>
        <end position="836"/>
    </location>
</feature>
<reference evidence="6" key="1">
    <citation type="submission" date="2009-10" db="EMBL/GenBank/DDBJ databases">
        <title>Diversity of trophic interactions inside an arsenic-rich microbial ecosystem.</title>
        <authorList>
            <person name="Bertin P.N."/>
            <person name="Heinrich-Salmeron A."/>
            <person name="Pelletier E."/>
            <person name="Goulhen-Chollet F."/>
            <person name="Arsene-Ploetze F."/>
            <person name="Gallien S."/>
            <person name="Calteau A."/>
            <person name="Vallenet D."/>
            <person name="Casiot C."/>
            <person name="Chane-Woon-Ming B."/>
            <person name="Giloteaux L."/>
            <person name="Barakat M."/>
            <person name="Bonnefoy V."/>
            <person name="Bruneel O."/>
            <person name="Chandler M."/>
            <person name="Cleiss J."/>
            <person name="Duran R."/>
            <person name="Elbaz-Poulichet F."/>
            <person name="Fonknechten N."/>
            <person name="Lauga B."/>
            <person name="Mornico D."/>
            <person name="Ortet P."/>
            <person name="Schaeffer C."/>
            <person name="Siguier P."/>
            <person name="Alexander Thil Smith A."/>
            <person name="Van Dorsselaer A."/>
            <person name="Weissenbach J."/>
            <person name="Medigue C."/>
            <person name="Le Paslier D."/>
        </authorList>
    </citation>
    <scope>NUCLEOTIDE SEQUENCE</scope>
</reference>
<evidence type="ECO:0000259" key="3">
    <source>
        <dbReference type="Pfam" id="PF00263"/>
    </source>
</evidence>